<dbReference type="Gene3D" id="3.40.50.300">
    <property type="entry name" value="P-loop containing nucleotide triphosphate hydrolases"/>
    <property type="match status" value="1"/>
</dbReference>
<keyword evidence="1" id="KW-0175">Coiled coil</keyword>
<accession>A0A9W9CXW6</accession>
<keyword evidence="6" id="KW-1185">Reference proteome</keyword>
<dbReference type="InterPro" id="IPR045063">
    <property type="entry name" value="Dynamin_N"/>
</dbReference>
<feature type="region of interest" description="Disordered" evidence="2">
    <location>
        <begin position="59"/>
        <end position="78"/>
    </location>
</feature>
<feature type="region of interest" description="Disordered" evidence="2">
    <location>
        <begin position="555"/>
        <end position="595"/>
    </location>
</feature>
<name>A0A9W9CXW6_9PEZI</name>
<proteinExistence type="predicted"/>
<feature type="domain" description="Dynamin N-terminal" evidence="3">
    <location>
        <begin position="221"/>
        <end position="455"/>
    </location>
</feature>
<evidence type="ECO:0000259" key="4">
    <source>
        <dbReference type="Pfam" id="PF24564"/>
    </source>
</evidence>
<evidence type="ECO:0008006" key="7">
    <source>
        <dbReference type="Google" id="ProtNLM"/>
    </source>
</evidence>
<evidence type="ECO:0000313" key="6">
    <source>
        <dbReference type="Proteomes" id="UP001140453"/>
    </source>
</evidence>
<evidence type="ECO:0000256" key="2">
    <source>
        <dbReference type="SAM" id="MobiDB-lite"/>
    </source>
</evidence>
<feature type="compositionally biased region" description="Polar residues" evidence="2">
    <location>
        <begin position="60"/>
        <end position="77"/>
    </location>
</feature>
<dbReference type="Pfam" id="PF24564">
    <property type="entry name" value="DUF7605"/>
    <property type="match status" value="1"/>
</dbReference>
<dbReference type="InterPro" id="IPR056024">
    <property type="entry name" value="DUF7605"/>
</dbReference>
<feature type="compositionally biased region" description="Basic residues" evidence="2">
    <location>
        <begin position="567"/>
        <end position="576"/>
    </location>
</feature>
<protein>
    <recommendedName>
        <fullName evidence="7">Nuclear GTPase SLIP-GC</fullName>
    </recommendedName>
</protein>
<dbReference type="PANTHER" id="PTHR36681">
    <property type="entry name" value="NUCLEAR GTPASE, GERMINAL CENTER-ASSOCIATED, TANDEM DUPLICATE 3"/>
    <property type="match status" value="1"/>
</dbReference>
<dbReference type="EMBL" id="JAPEVB010000003">
    <property type="protein sequence ID" value="KAJ4391639.1"/>
    <property type="molecule type" value="Genomic_DNA"/>
</dbReference>
<comment type="caution">
    <text evidence="5">The sequence shown here is derived from an EMBL/GenBank/DDBJ whole genome shotgun (WGS) entry which is preliminary data.</text>
</comment>
<feature type="coiled-coil region" evidence="1">
    <location>
        <begin position="950"/>
        <end position="981"/>
    </location>
</feature>
<evidence type="ECO:0000313" key="5">
    <source>
        <dbReference type="EMBL" id="KAJ4391639.1"/>
    </source>
</evidence>
<sequence>MAPIKLEHVQYKIPGGRSGSAPVDIAQSKEEGNLRVLNRDGNSSVLWADENSGALPFASRAQSVPHSTRTDNPNMTTPEDLAFSFSPATIIDLNRKFSTSQPAIVKVEPDGFEAVPTESVPGPATETTAPDGAAKAEQASVISAANGFSQAPREITFKGLRGVADSMDLNKLECGVAAAQQVLDQLRTPLQDFKQHQELHDWLGLIDNLKVKAEKAGRTVIAVAGGTGAGKSSLINAVLDEDKLLPTNGMRACTAVITEVSWNEVDDPQQAYRAEIEFVSPEEWDSELKLMYSELLDDNGHLNPSWRDKTTEAGIAYDKVEALYPRLTQETIMKSNPRDLVEDEAVAGFLGTKKKFSYSSAHALHSNLSQIIDSKEKVGSKQKKVMALWPVIRVVKIFVRANALSTGVVLVDLPGTADSNAARSAVANKYMAECTSVWVVARITRAVDDKEAKNLLGRSSRIQMKLDGAYSHLTFVATQTDGIDIQETIDSVDGDGQIQATYAREQQLTTMIEDLKHRSRRLDKEADDLNEECDVLDSVLKLWLILQKKQKKGLQVYAPPAPSQRPRQTKRRRKARQQVLDDNSGSDNESDKAPLTQEEISAKIKELQTSFDAKGIECESIEKQVEAAQSDLQSLEQQKADIAGERVSLCVKKRNNYCRDAIRQDFAAGIREIDEEDDAADEENYDPSVQRRDYDEVARSLNVFCISSKAYQQLRKTNPSGKADADGFMNLEDTEIPRLQQHAVMSARAGQIRSNKVYLNQFSQVINSLVVWTASNGLSLQLGQGGDIGPMSDETKGYEMKFLEIQLEILKKESADLIFQTKTELQAIVREAFGNHSSMATKHAAKQLVQIVSQWGLSEKAGGHGLAFSTYRGICKRGGEKTPSKKARNFNEDVLGPFLQKIATAWEQAFTRSIPAALDKLLATFVAKLRAFHTLISSRPEMKKSKVHTMRILENQIANHEAAMKDTIDNAKAQIQEEQRLASRIFIPEIKSEMQKVYNLCAAEKGAGCFQRMKDRMMDYIKKNKTQIFKKACRKVNKSLENMFQSIADSLFEDCEHIRGTLTSDYKFVLTSSEEIEVNAVVRDHIREVLESAETKFDEILATAEPLSVDSVAEPHVTSSGS</sequence>
<dbReference type="OrthoDB" id="3598281at2759"/>
<dbReference type="SUPFAM" id="SSF52540">
    <property type="entry name" value="P-loop containing nucleoside triphosphate hydrolases"/>
    <property type="match status" value="1"/>
</dbReference>
<feature type="coiled-coil region" evidence="1">
    <location>
        <begin position="618"/>
        <end position="645"/>
    </location>
</feature>
<feature type="coiled-coil region" evidence="1">
    <location>
        <begin position="505"/>
        <end position="532"/>
    </location>
</feature>
<evidence type="ECO:0000259" key="3">
    <source>
        <dbReference type="Pfam" id="PF00350"/>
    </source>
</evidence>
<dbReference type="PANTHER" id="PTHR36681:SF3">
    <property type="entry name" value="NUCLEAR GTPASE, GERMINAL CENTER-ASSOCIATED, TANDEM DUPLICATE 3"/>
    <property type="match status" value="1"/>
</dbReference>
<dbReference type="InterPro" id="IPR027417">
    <property type="entry name" value="P-loop_NTPase"/>
</dbReference>
<organism evidence="5 6">
    <name type="scientific">Gnomoniopsis smithogilvyi</name>
    <dbReference type="NCBI Taxonomy" id="1191159"/>
    <lineage>
        <taxon>Eukaryota</taxon>
        <taxon>Fungi</taxon>
        <taxon>Dikarya</taxon>
        <taxon>Ascomycota</taxon>
        <taxon>Pezizomycotina</taxon>
        <taxon>Sordariomycetes</taxon>
        <taxon>Sordariomycetidae</taxon>
        <taxon>Diaporthales</taxon>
        <taxon>Gnomoniaceae</taxon>
        <taxon>Gnomoniopsis</taxon>
    </lineage>
</organism>
<feature type="region of interest" description="Disordered" evidence="2">
    <location>
        <begin position="114"/>
        <end position="135"/>
    </location>
</feature>
<dbReference type="AlphaFoldDB" id="A0A9W9CXW6"/>
<evidence type="ECO:0000256" key="1">
    <source>
        <dbReference type="SAM" id="Coils"/>
    </source>
</evidence>
<dbReference type="Proteomes" id="UP001140453">
    <property type="component" value="Unassembled WGS sequence"/>
</dbReference>
<dbReference type="Pfam" id="PF00350">
    <property type="entry name" value="Dynamin_N"/>
    <property type="match status" value="1"/>
</dbReference>
<reference evidence="5" key="1">
    <citation type="submission" date="2022-10" db="EMBL/GenBank/DDBJ databases">
        <title>Tapping the CABI collections for fungal endophytes: first genome assemblies for Collariella, Neodidymelliopsis, Ascochyta clinopodiicola, Didymella pomorum, Didymosphaeria variabile, Neocosmospora piperis and Neocucurbitaria cava.</title>
        <authorList>
            <person name="Hill R."/>
        </authorList>
    </citation>
    <scope>NUCLEOTIDE SEQUENCE</scope>
    <source>
        <strain evidence="5">IMI 355082</strain>
    </source>
</reference>
<feature type="domain" description="DUF7605" evidence="4">
    <location>
        <begin position="865"/>
        <end position="1025"/>
    </location>
</feature>
<gene>
    <name evidence="5" type="ORF">N0V93_005258</name>
</gene>